<proteinExistence type="predicted"/>
<name>A0AAD7GNY1_MYCRO</name>
<protein>
    <submittedName>
        <fullName evidence="2">Uncharacterized protein</fullName>
    </submittedName>
</protein>
<feature type="region of interest" description="Disordered" evidence="1">
    <location>
        <begin position="171"/>
        <end position="191"/>
    </location>
</feature>
<organism evidence="2 3">
    <name type="scientific">Mycena rosella</name>
    <name type="common">Pink bonnet</name>
    <name type="synonym">Agaricus rosellus</name>
    <dbReference type="NCBI Taxonomy" id="1033263"/>
    <lineage>
        <taxon>Eukaryota</taxon>
        <taxon>Fungi</taxon>
        <taxon>Dikarya</taxon>
        <taxon>Basidiomycota</taxon>
        <taxon>Agaricomycotina</taxon>
        <taxon>Agaricomycetes</taxon>
        <taxon>Agaricomycetidae</taxon>
        <taxon>Agaricales</taxon>
        <taxon>Marasmiineae</taxon>
        <taxon>Mycenaceae</taxon>
        <taxon>Mycena</taxon>
    </lineage>
</organism>
<feature type="region of interest" description="Disordered" evidence="1">
    <location>
        <begin position="92"/>
        <end position="115"/>
    </location>
</feature>
<keyword evidence="3" id="KW-1185">Reference proteome</keyword>
<gene>
    <name evidence="2" type="ORF">B0H17DRAFT_1130704</name>
</gene>
<dbReference type="Proteomes" id="UP001221757">
    <property type="component" value="Unassembled WGS sequence"/>
</dbReference>
<evidence type="ECO:0000313" key="3">
    <source>
        <dbReference type="Proteomes" id="UP001221757"/>
    </source>
</evidence>
<feature type="compositionally biased region" description="Basic and acidic residues" evidence="1">
    <location>
        <begin position="92"/>
        <end position="101"/>
    </location>
</feature>
<sequence length="191" mass="20508">MAPRKSSAAGIGAGSLWLVGWFEGPKANSGSKLPSIRNGPIKMRSMNTLSDDATTASMIGWGGRRLQGCITLYVKEPAVLRVASKFKLHWDSQERRQEVSGRRAPGTTSGATKHTCCTTPWERQQQTSAGPSGGRCVYAFRIPGGTRLHAPRRSFGQLISARMLAPGVGGLPRPRQPEGGSRQGAPVDWII</sequence>
<dbReference type="EMBL" id="JARKIE010000033">
    <property type="protein sequence ID" value="KAJ7696677.1"/>
    <property type="molecule type" value="Genomic_DNA"/>
</dbReference>
<reference evidence="2" key="1">
    <citation type="submission" date="2023-03" db="EMBL/GenBank/DDBJ databases">
        <title>Massive genome expansion in bonnet fungi (Mycena s.s.) driven by repeated elements and novel gene families across ecological guilds.</title>
        <authorList>
            <consortium name="Lawrence Berkeley National Laboratory"/>
            <person name="Harder C.B."/>
            <person name="Miyauchi S."/>
            <person name="Viragh M."/>
            <person name="Kuo A."/>
            <person name="Thoen E."/>
            <person name="Andreopoulos B."/>
            <person name="Lu D."/>
            <person name="Skrede I."/>
            <person name="Drula E."/>
            <person name="Henrissat B."/>
            <person name="Morin E."/>
            <person name="Kohler A."/>
            <person name="Barry K."/>
            <person name="LaButti K."/>
            <person name="Morin E."/>
            <person name="Salamov A."/>
            <person name="Lipzen A."/>
            <person name="Mereny Z."/>
            <person name="Hegedus B."/>
            <person name="Baldrian P."/>
            <person name="Stursova M."/>
            <person name="Weitz H."/>
            <person name="Taylor A."/>
            <person name="Grigoriev I.V."/>
            <person name="Nagy L.G."/>
            <person name="Martin F."/>
            <person name="Kauserud H."/>
        </authorList>
    </citation>
    <scope>NUCLEOTIDE SEQUENCE</scope>
    <source>
        <strain evidence="2">CBHHK067</strain>
    </source>
</reference>
<evidence type="ECO:0000313" key="2">
    <source>
        <dbReference type="EMBL" id="KAJ7696677.1"/>
    </source>
</evidence>
<accession>A0AAD7GNY1</accession>
<dbReference type="AlphaFoldDB" id="A0AAD7GNY1"/>
<feature type="compositionally biased region" description="Polar residues" evidence="1">
    <location>
        <begin position="106"/>
        <end position="115"/>
    </location>
</feature>
<comment type="caution">
    <text evidence="2">The sequence shown here is derived from an EMBL/GenBank/DDBJ whole genome shotgun (WGS) entry which is preliminary data.</text>
</comment>
<evidence type="ECO:0000256" key="1">
    <source>
        <dbReference type="SAM" id="MobiDB-lite"/>
    </source>
</evidence>